<dbReference type="EMBL" id="VMBG01000001">
    <property type="protein sequence ID" value="TSJ78732.1"/>
    <property type="molecule type" value="Genomic_DNA"/>
</dbReference>
<feature type="domain" description="Orotidine 5'-phosphate decarboxylase" evidence="13">
    <location>
        <begin position="4"/>
        <end position="225"/>
    </location>
</feature>
<feature type="binding site" evidence="9 11">
    <location>
        <position position="189"/>
    </location>
    <ligand>
        <name>substrate</name>
    </ligand>
</feature>
<feature type="binding site" evidence="9 11">
    <location>
        <position position="179"/>
    </location>
    <ligand>
        <name>substrate</name>
    </ligand>
</feature>
<dbReference type="NCBIfam" id="NF001273">
    <property type="entry name" value="PRK00230.1"/>
    <property type="match status" value="1"/>
</dbReference>
<feature type="binding site" evidence="9">
    <location>
        <begin position="59"/>
        <end position="68"/>
    </location>
    <ligand>
        <name>substrate</name>
    </ligand>
</feature>
<dbReference type="PANTHER" id="PTHR32119">
    <property type="entry name" value="OROTIDINE 5'-PHOSPHATE DECARBOXYLASE"/>
    <property type="match status" value="1"/>
</dbReference>
<evidence type="ECO:0000256" key="4">
    <source>
        <dbReference type="ARBA" id="ARBA00022793"/>
    </source>
</evidence>
<evidence type="ECO:0000256" key="1">
    <source>
        <dbReference type="ARBA" id="ARBA00002356"/>
    </source>
</evidence>
<evidence type="ECO:0000256" key="2">
    <source>
        <dbReference type="ARBA" id="ARBA00004861"/>
    </source>
</evidence>
<dbReference type="GO" id="GO:0005829">
    <property type="term" value="C:cytosol"/>
    <property type="evidence" value="ECO:0007669"/>
    <property type="project" value="TreeGrafter"/>
</dbReference>
<dbReference type="GO" id="GO:0006207">
    <property type="term" value="P:'de novo' pyrimidine nucleobase biosynthetic process"/>
    <property type="evidence" value="ECO:0007669"/>
    <property type="project" value="InterPro"/>
</dbReference>
<dbReference type="NCBIfam" id="TIGR01740">
    <property type="entry name" value="pyrF"/>
    <property type="match status" value="1"/>
</dbReference>
<feature type="active site" description="For OMPdecase activity" evidence="10">
    <location>
        <position position="59"/>
    </location>
</feature>
<name>A0A556QQ49_9BACT</name>
<reference evidence="14 15" key="1">
    <citation type="submission" date="2019-07" db="EMBL/GenBank/DDBJ databases">
        <title>Description of 53C-WASEF.</title>
        <authorList>
            <person name="Pitt A."/>
            <person name="Hahn M.W."/>
        </authorList>
    </citation>
    <scope>NUCLEOTIDE SEQUENCE [LARGE SCALE GENOMIC DNA]</scope>
    <source>
        <strain evidence="14 15">53C-WASEF</strain>
    </source>
</reference>
<keyword evidence="6 9" id="KW-0456">Lyase</keyword>
<feature type="binding site" evidence="9 11">
    <location>
        <position position="118"/>
    </location>
    <ligand>
        <name>substrate</name>
    </ligand>
</feature>
<dbReference type="AlphaFoldDB" id="A0A556QQ49"/>
<evidence type="ECO:0000256" key="12">
    <source>
        <dbReference type="RuleBase" id="RU000512"/>
    </source>
</evidence>
<feature type="binding site" evidence="9 11">
    <location>
        <position position="209"/>
    </location>
    <ligand>
        <name>substrate</name>
    </ligand>
</feature>
<evidence type="ECO:0000256" key="6">
    <source>
        <dbReference type="ARBA" id="ARBA00023239"/>
    </source>
</evidence>
<organism evidence="14 15">
    <name type="scientific">Rariglobus hedericola</name>
    <dbReference type="NCBI Taxonomy" id="2597822"/>
    <lineage>
        <taxon>Bacteria</taxon>
        <taxon>Pseudomonadati</taxon>
        <taxon>Verrucomicrobiota</taxon>
        <taxon>Opitutia</taxon>
        <taxon>Opitutales</taxon>
        <taxon>Opitutaceae</taxon>
        <taxon>Rariglobus</taxon>
    </lineage>
</organism>
<accession>A0A556QQ49</accession>
<feature type="active site" description="For OMPdecase activity" evidence="10">
    <location>
        <position position="61"/>
    </location>
</feature>
<dbReference type="InterPro" id="IPR047596">
    <property type="entry name" value="OMPdecase_bac"/>
</dbReference>
<feature type="active site" description="Proton donor" evidence="9">
    <location>
        <position position="61"/>
    </location>
</feature>
<dbReference type="EC" id="4.1.1.23" evidence="9"/>
<dbReference type="Gene3D" id="3.20.20.70">
    <property type="entry name" value="Aldolase class I"/>
    <property type="match status" value="1"/>
</dbReference>
<dbReference type="InterPro" id="IPR014732">
    <property type="entry name" value="OMPdecase"/>
</dbReference>
<dbReference type="InterPro" id="IPR018089">
    <property type="entry name" value="OMPdecase_AS"/>
</dbReference>
<proteinExistence type="inferred from homology"/>
<evidence type="ECO:0000313" key="14">
    <source>
        <dbReference type="EMBL" id="TSJ78732.1"/>
    </source>
</evidence>
<comment type="similarity">
    <text evidence="8 9">Belongs to the OMP decarboxylase family. Type 1 subfamily.</text>
</comment>
<dbReference type="InterPro" id="IPR001754">
    <property type="entry name" value="OMPdeCOase_dom"/>
</dbReference>
<evidence type="ECO:0000259" key="13">
    <source>
        <dbReference type="SMART" id="SM00934"/>
    </source>
</evidence>
<feature type="active site" description="For OMPdecase activity" evidence="10">
    <location>
        <position position="64"/>
    </location>
</feature>
<keyword evidence="4 9" id="KW-0210">Decarboxylase</keyword>
<evidence type="ECO:0000256" key="3">
    <source>
        <dbReference type="ARBA" id="ARBA00011738"/>
    </source>
</evidence>
<comment type="function">
    <text evidence="1 9">Catalyzes the decarboxylation of orotidine 5'-monophosphate (OMP) to uridine 5'-monophosphate (UMP).</text>
</comment>
<comment type="subunit">
    <text evidence="3 9">Homodimer.</text>
</comment>
<dbReference type="PROSITE" id="PS00156">
    <property type="entry name" value="OMPDECASE"/>
    <property type="match status" value="1"/>
</dbReference>
<dbReference type="PANTHER" id="PTHR32119:SF2">
    <property type="entry name" value="OROTIDINE 5'-PHOSPHATE DECARBOXYLASE"/>
    <property type="match status" value="1"/>
</dbReference>
<dbReference type="RefSeq" id="WP_144229073.1">
    <property type="nucleotide sequence ID" value="NZ_CBCRVV010000002.1"/>
</dbReference>
<comment type="pathway">
    <text evidence="2 9 12">Pyrimidine metabolism; UMP biosynthesis via de novo pathway; UMP from orotate: step 2/2.</text>
</comment>
<keyword evidence="15" id="KW-1185">Reference proteome</keyword>
<evidence type="ECO:0000256" key="5">
    <source>
        <dbReference type="ARBA" id="ARBA00022975"/>
    </source>
</evidence>
<dbReference type="FunFam" id="3.20.20.70:FF:000015">
    <property type="entry name" value="Orotidine 5'-phosphate decarboxylase"/>
    <property type="match status" value="1"/>
</dbReference>
<dbReference type="GO" id="GO:0044205">
    <property type="term" value="P:'de novo' UMP biosynthetic process"/>
    <property type="evidence" value="ECO:0007669"/>
    <property type="project" value="UniProtKB-UniRule"/>
</dbReference>
<dbReference type="InterPro" id="IPR013785">
    <property type="entry name" value="Aldolase_TIM"/>
</dbReference>
<gene>
    <name evidence="9 14" type="primary">pyrF</name>
    <name evidence="14" type="ORF">FPL22_05340</name>
</gene>
<comment type="catalytic activity">
    <reaction evidence="7 9 12">
        <text>orotidine 5'-phosphate + H(+) = UMP + CO2</text>
        <dbReference type="Rhea" id="RHEA:11596"/>
        <dbReference type="ChEBI" id="CHEBI:15378"/>
        <dbReference type="ChEBI" id="CHEBI:16526"/>
        <dbReference type="ChEBI" id="CHEBI:57538"/>
        <dbReference type="ChEBI" id="CHEBI:57865"/>
        <dbReference type="EC" id="4.1.1.23"/>
    </reaction>
</comment>
<dbReference type="GO" id="GO:0004590">
    <property type="term" value="F:orotidine-5'-phosphate decarboxylase activity"/>
    <property type="evidence" value="ECO:0007669"/>
    <property type="project" value="UniProtKB-UniRule"/>
</dbReference>
<dbReference type="CDD" id="cd04725">
    <property type="entry name" value="OMP_decarboxylase_like"/>
    <property type="match status" value="1"/>
</dbReference>
<comment type="caution">
    <text evidence="14">The sequence shown here is derived from an EMBL/GenBank/DDBJ whole genome shotgun (WGS) entry which is preliminary data.</text>
</comment>
<dbReference type="InterPro" id="IPR011060">
    <property type="entry name" value="RibuloseP-bd_barrel"/>
</dbReference>
<dbReference type="SUPFAM" id="SSF51366">
    <property type="entry name" value="Ribulose-phoshate binding barrel"/>
    <property type="match status" value="1"/>
</dbReference>
<evidence type="ECO:0000256" key="8">
    <source>
        <dbReference type="ARBA" id="ARBA00061012"/>
    </source>
</evidence>
<evidence type="ECO:0000313" key="15">
    <source>
        <dbReference type="Proteomes" id="UP000315648"/>
    </source>
</evidence>
<feature type="binding site" evidence="9 11">
    <location>
        <position position="10"/>
    </location>
    <ligand>
        <name>substrate</name>
    </ligand>
</feature>
<sequence>MPCDLILALDVPTREEAAPILRQLRGELRWVKIGLQMFTAYGPDYVKAVADEGFNIFLDLKLHDIPNTVAKAVESLAPLPIGMLTLHASGGREMMTYARKAQLASKPDLLLLGVTVLTSMDATGLCELGVSVSPESQVSRLGQLASDSGLTGLVCSPLEVSMLRKHLPAGIQLVTPGIRPAGEAGGDDQKRIMTPGDAARAGSSYIVVGRPILKAKDPVAATRAILADLASA</sequence>
<dbReference type="UniPathway" id="UPA00070">
    <property type="reaction ID" value="UER00120"/>
</dbReference>
<evidence type="ECO:0000256" key="9">
    <source>
        <dbReference type="HAMAP-Rule" id="MF_01200"/>
    </source>
</evidence>
<dbReference type="Pfam" id="PF00215">
    <property type="entry name" value="OMPdecase"/>
    <property type="match status" value="1"/>
</dbReference>
<feature type="binding site" evidence="9 11">
    <location>
        <position position="32"/>
    </location>
    <ligand>
        <name>substrate</name>
    </ligand>
</feature>
<protein>
    <recommendedName>
        <fullName evidence="9">Orotidine 5'-phosphate decarboxylase</fullName>
        <ecNumber evidence="9">4.1.1.23</ecNumber>
    </recommendedName>
    <alternativeName>
        <fullName evidence="9">OMP decarboxylase</fullName>
        <shortName evidence="9">OMPDCase</shortName>
        <shortName evidence="9">OMPdecase</shortName>
    </alternativeName>
</protein>
<evidence type="ECO:0000256" key="11">
    <source>
        <dbReference type="PIRSR" id="PIRSR614732-2"/>
    </source>
</evidence>
<evidence type="ECO:0000256" key="10">
    <source>
        <dbReference type="PIRSR" id="PIRSR614732-1"/>
    </source>
</evidence>
<dbReference type="SMART" id="SM00934">
    <property type="entry name" value="OMPdecase"/>
    <property type="match status" value="1"/>
</dbReference>
<dbReference type="OrthoDB" id="9806203at2"/>
<dbReference type="Proteomes" id="UP000315648">
    <property type="component" value="Unassembled WGS sequence"/>
</dbReference>
<keyword evidence="5 9" id="KW-0665">Pyrimidine biosynthesis</keyword>
<dbReference type="HAMAP" id="MF_01200_B">
    <property type="entry name" value="OMPdecase_type1_B"/>
    <property type="match status" value="1"/>
</dbReference>
<feature type="binding site" evidence="9 11">
    <location>
        <position position="210"/>
    </location>
    <ligand>
        <name>substrate</name>
    </ligand>
</feature>
<evidence type="ECO:0000256" key="7">
    <source>
        <dbReference type="ARBA" id="ARBA00049157"/>
    </source>
</evidence>